<dbReference type="Proteomes" id="UP000749293">
    <property type="component" value="Unassembled WGS sequence"/>
</dbReference>
<evidence type="ECO:0000256" key="1">
    <source>
        <dbReference type="ARBA" id="ARBA00022737"/>
    </source>
</evidence>
<keyword evidence="2 3" id="KW-0040">ANK repeat</keyword>
<dbReference type="PROSITE" id="PS50088">
    <property type="entry name" value="ANK_REPEAT"/>
    <property type="match status" value="2"/>
</dbReference>
<evidence type="ECO:0000256" key="2">
    <source>
        <dbReference type="ARBA" id="ARBA00023043"/>
    </source>
</evidence>
<accession>A0A9P5D610</accession>
<dbReference type="SUPFAM" id="SSF48403">
    <property type="entry name" value="Ankyrin repeat"/>
    <property type="match status" value="3"/>
</dbReference>
<dbReference type="PANTHER" id="PTHR24123:SF33">
    <property type="entry name" value="PROTEIN HOS4"/>
    <property type="match status" value="1"/>
</dbReference>
<reference evidence="6" key="1">
    <citation type="submission" date="2020-03" db="EMBL/GenBank/DDBJ databases">
        <title>Site-based positive gene gene selection in Geosmithia morbida across the United States reveals a broad range of putative effectors and factors for local host and environmental adapation.</title>
        <authorList>
            <person name="Onufrak A."/>
            <person name="Murdoch R.W."/>
            <person name="Gazis R."/>
            <person name="Huff M."/>
            <person name="Staton M."/>
            <person name="Klingeman W."/>
            <person name="Hadziabdic D."/>
        </authorList>
    </citation>
    <scope>NUCLEOTIDE SEQUENCE</scope>
    <source>
        <strain evidence="6">1262</strain>
    </source>
</reference>
<dbReference type="RefSeq" id="XP_035321686.1">
    <property type="nucleotide sequence ID" value="XM_035468552.1"/>
</dbReference>
<dbReference type="Pfam" id="PF12796">
    <property type="entry name" value="Ank_2"/>
    <property type="match status" value="1"/>
</dbReference>
<dbReference type="PANTHER" id="PTHR24123">
    <property type="entry name" value="ANKYRIN REPEAT-CONTAINING"/>
    <property type="match status" value="1"/>
</dbReference>
<evidence type="ECO:0000256" key="3">
    <source>
        <dbReference type="PROSITE-ProRule" id="PRU00023"/>
    </source>
</evidence>
<organism evidence="6 7">
    <name type="scientific">Geosmithia morbida</name>
    <dbReference type="NCBI Taxonomy" id="1094350"/>
    <lineage>
        <taxon>Eukaryota</taxon>
        <taxon>Fungi</taxon>
        <taxon>Dikarya</taxon>
        <taxon>Ascomycota</taxon>
        <taxon>Pezizomycotina</taxon>
        <taxon>Sordariomycetes</taxon>
        <taxon>Hypocreomycetidae</taxon>
        <taxon>Hypocreales</taxon>
        <taxon>Bionectriaceae</taxon>
        <taxon>Geosmithia</taxon>
    </lineage>
</organism>
<evidence type="ECO:0000313" key="7">
    <source>
        <dbReference type="Proteomes" id="UP000749293"/>
    </source>
</evidence>
<proteinExistence type="predicted"/>
<gene>
    <name evidence="6" type="ORF">GMORB2_6582</name>
</gene>
<dbReference type="InterPro" id="IPR002110">
    <property type="entry name" value="Ankyrin_rpt"/>
</dbReference>
<feature type="region of interest" description="Disordered" evidence="5">
    <location>
        <begin position="25"/>
        <end position="47"/>
    </location>
</feature>
<dbReference type="Gene3D" id="1.25.40.20">
    <property type="entry name" value="Ankyrin repeat-containing domain"/>
    <property type="match status" value="7"/>
</dbReference>
<protein>
    <submittedName>
        <fullName evidence="6">Ankyrin repeat</fullName>
    </submittedName>
</protein>
<keyword evidence="7" id="KW-1185">Reference proteome</keyword>
<dbReference type="GeneID" id="55972807"/>
<dbReference type="OrthoDB" id="194358at2759"/>
<dbReference type="SMART" id="SM00248">
    <property type="entry name" value="ANK"/>
    <property type="match status" value="14"/>
</dbReference>
<feature type="coiled-coil region" evidence="4">
    <location>
        <begin position="1658"/>
        <end position="1709"/>
    </location>
</feature>
<feature type="region of interest" description="Disordered" evidence="5">
    <location>
        <begin position="1827"/>
        <end position="1848"/>
    </location>
</feature>
<feature type="repeat" description="ANK" evidence="3">
    <location>
        <begin position="1419"/>
        <end position="1451"/>
    </location>
</feature>
<dbReference type="PROSITE" id="PS50297">
    <property type="entry name" value="ANK_REP_REGION"/>
    <property type="match status" value="1"/>
</dbReference>
<comment type="caution">
    <text evidence="6">The sequence shown here is derived from an EMBL/GenBank/DDBJ whole genome shotgun (WGS) entry which is preliminary data.</text>
</comment>
<evidence type="ECO:0000256" key="5">
    <source>
        <dbReference type="SAM" id="MobiDB-lite"/>
    </source>
</evidence>
<sequence length="1848" mass="199932">MAQQRAPNPRQRRIIQLSQKWGVTLPPAASRLERPSHPPSYRTPTDDETAEGLLQRHAVDVAQVNRRRSGLSRAFSTNNLKKGKNWDPHHVLEVLTTYIAHSHSGTAGVVEALIAQLEASGADLGAMHIQKSGMLSRRKSLEGVVDRTKMLTTAVQNNQLEMVHVLLPHADPLSLDAALPLAIRQGNTPIAELLVRYGANMSQTAEGQDAFRRACSVPVLSDMIGVLVQSEGRPSDTLASQSMVDAARVGALDTVLQLSRTVADGDYNHAEALRVAVAQGRGDVAVAIVMGNRPPKNPGVSQAFAMVSHSQTTTPSTKLQIAELLLCAGAQGDVLSQALQKACDSHFYEMASLLAAYGVSIEYDGASVLRTAIMQGQLDLVSSLLNDSSTLSPELASGCVGAIPPQISNPDRHLLLSLLLKKGAKGAPLDEMLVVAAQNNDVASVELLVSPYFPETGRGTGHSQVGRRHEVASPDYKSGEALRTAVLRADTDMAGLILSAQPSPETLSAVFPLTKNLPTGERSQIIRLFLNGALSGPPLHAALQDALAEDPSTRDDSLVKLLLEHDADINYKNGPGLHAIIMQGDIRLMERLMQRASPQTAAARIPGIMKISDHRTRHDMMALMFRSGAAIGVEEVCSALVDTLREKPVDMSLLRLLLQRGNADINNPKYPATPYAVANPDPEVLELVLTFGKPAPETISKSLAEIAALPPTDGKTRKFKVTLGKARRKEDLGGLLASEVRSIVQNSARQPATLLSLQLLLERGADPNDYQGAALCHAVAAANAPVFDILLECPRPPTAESLGAALPHALKITDSMDRMSFTKKLIDAGASPQEVNRGLVHSIANFTDDIFLIDTLASAADMSDGEALVLATSKASPPAVDKLLSQTEKHTPEAKDTALQKAMSVRDRAVRRRLCQSLLVDGVSPHVASSALLVAARDGDLELGDILMLHGANIASNGGQAIIEACRGGSAEVLEVLLRSEKHHPDKGTLERGFQAATEVGDLSRRAVIFEKLLDRGVSGEAVDVQLVSSARYGEQGQDALRVLLAAGADPNYNGGEAVVAATRSAFIGNLEALLGLWDAEGRQRKPSHPTLVKALKSSWNLSRDTRLQVVSSLFKAGLQPADDVHIALNWAVNEEDPDERLVKLLLDCGASPTANDCKTVVDAVKNSLASPASNATLSLVINGNLPQEAVDKAFVRCFTADNFHDWYCESGMSAMELLLGKGAGGGALSELLVLVMKAPNDTDETHGLAKDFFDIIVAHGPDVNHNSGEALQLAASQANTDWTARLLACRPSTESLSYAFQHIFDTRLDQTDALQLFEMFSAYRDGETAIDVMAQQPGTQPVLVRAMAQYPRSTKILQTLLDAGFYHDQITFYSLHDEEEEMTLLTWAVAQPQKKISSSLIELLLARGAKVNVASRLSETTPLMLAVQNRRPDVVKMMLLEGADVDVADCLGRSPLSMATDIGGDLAIEMMGYLLAAEPSRDDGSLHNAARELNLAAVKILMQAGHDPDFPSPCHDGRSALGEVCLKGSASYGDLTADRERAMQKVVGYLVDQGSDLTIKFSGGKSLVHLSLQSPDAVATTRVLLKAGMWKHINDPFNRYDDGTNTYSPTMYVKKLYRGDGNREELLQLLYANRATDVFYANEGRQPADAVGMPQDIQAAERARRMREERLAEESEDFALAMARKREQASVENQLASQRAELEDARRRKWQADDLSAIRSRAQLQESLEMGAHNRRVSEQRALTESAVARARAVSAAEIDHRRKMIDWDARAGRERVDNERALGAVRVEERTELDRLERAADERLARRLDAQNKVIESQERLARSIAPGPVGANQRRQIGYVSEELN</sequence>
<evidence type="ECO:0000256" key="4">
    <source>
        <dbReference type="SAM" id="Coils"/>
    </source>
</evidence>
<feature type="repeat" description="ANK" evidence="3">
    <location>
        <begin position="534"/>
        <end position="574"/>
    </location>
</feature>
<dbReference type="EMBL" id="JAANYQ010000007">
    <property type="protein sequence ID" value="KAF4123034.1"/>
    <property type="molecule type" value="Genomic_DNA"/>
</dbReference>
<keyword evidence="1" id="KW-0677">Repeat</keyword>
<evidence type="ECO:0000313" key="6">
    <source>
        <dbReference type="EMBL" id="KAF4123034.1"/>
    </source>
</evidence>
<dbReference type="InterPro" id="IPR051165">
    <property type="entry name" value="Multifunctional_ANK_Repeat"/>
</dbReference>
<keyword evidence="4" id="KW-0175">Coiled coil</keyword>
<dbReference type="InterPro" id="IPR036770">
    <property type="entry name" value="Ankyrin_rpt-contain_sf"/>
</dbReference>
<name>A0A9P5D610_9HYPO</name>